<sequence length="95" mass="10326">MKPSHFQHLLGFSVRRSLSSQMSESSFLDVVMTSWLSSSSTTVSGSTSTLTLLFSVTRVTSLLEDVHCFRLSGCVLSQARSFSTDERVAVSICVG</sequence>
<dbReference type="EMBL" id="GIBP01006215">
    <property type="protein sequence ID" value="NDV35184.1"/>
    <property type="molecule type" value="Transcribed_RNA"/>
</dbReference>
<reference evidence="1" key="1">
    <citation type="journal article" date="2020" name="J. Eukaryot. Microbiol.">
        <title>De novo Sequencing, Assembly and Annotation of the Transcriptome for the Free-Living Testate Amoeba Arcella intermedia.</title>
        <authorList>
            <person name="Ribeiro G.M."/>
            <person name="Porfirio-Sousa A.L."/>
            <person name="Maurer-Alcala X.X."/>
            <person name="Katz L.A."/>
            <person name="Lahr D.J.G."/>
        </authorList>
    </citation>
    <scope>NUCLEOTIDE SEQUENCE</scope>
</reference>
<protein>
    <submittedName>
        <fullName evidence="1">Uncharacterized protein</fullName>
    </submittedName>
</protein>
<evidence type="ECO:0000313" key="1">
    <source>
        <dbReference type="EMBL" id="NDV35184.1"/>
    </source>
</evidence>
<dbReference type="AlphaFoldDB" id="A0A6B2LDU4"/>
<proteinExistence type="predicted"/>
<organism evidence="1">
    <name type="scientific">Arcella intermedia</name>
    <dbReference type="NCBI Taxonomy" id="1963864"/>
    <lineage>
        <taxon>Eukaryota</taxon>
        <taxon>Amoebozoa</taxon>
        <taxon>Tubulinea</taxon>
        <taxon>Elardia</taxon>
        <taxon>Arcellinida</taxon>
        <taxon>Sphaerothecina</taxon>
        <taxon>Arcellidae</taxon>
        <taxon>Arcella</taxon>
    </lineage>
</organism>
<name>A0A6B2LDU4_9EUKA</name>
<accession>A0A6B2LDU4</accession>